<evidence type="ECO:0000313" key="4">
    <source>
        <dbReference type="EMBL" id="POH73161.1"/>
    </source>
</evidence>
<feature type="domain" description="CshA" evidence="2">
    <location>
        <begin position="504"/>
        <end position="592"/>
    </location>
</feature>
<gene>
    <name evidence="4" type="ORF">CVS27_11580</name>
</gene>
<keyword evidence="1" id="KW-1133">Transmembrane helix</keyword>
<dbReference type="Pfam" id="PF20674">
    <property type="entry name" value="SpaA_3"/>
    <property type="match status" value="1"/>
</dbReference>
<accession>A0A2S3ZV76</accession>
<dbReference type="InterPro" id="IPR026395">
    <property type="entry name" value="CshA_fibril"/>
</dbReference>
<dbReference type="RefSeq" id="WP_103465906.1">
    <property type="nucleotide sequence ID" value="NZ_PPXC01000008.1"/>
</dbReference>
<sequence>MRSPKQSVGNSYLKKAGGAGLAAALVTGAFIIIPQAAFAAAAFPDTGMYATQSGGSNIVSVNLATGTTSLVLQVPGGVTGLNQIGLTNDGNKLLLTNGTSIFEYTASTELWETTARATPAVPNTMGGVNPTNGIFYFGGQAAGGGNNFVFKTFDPATNKLATTTIPVTADAPPGGNGDLAFDSLGNMYFVASSAAAGQIYRVDAGQLTSSGGAAVKVGPQIATGVALNSMAFAKDGFLYVAGGGANGFLRVNPVTGQVLERKTLDVAITDLGSRSLPFTGSVQVELPAERINDTDQFTVTIGGGGISTGNTVTTTGDDESKIVGPLLILPGETYTVEQTPAGTTNPALYETSWKCVDPATDAVIASGPGASGSFTIPKGVQNVSCSFTTAPYPAPSAVKDESLNNVQGSAVKVPVLGNDKGDLDPTTVKLFDGDGKPVSELVVPGEGTWTVDPVTGAVTFTPEAGFSGNPTDVTYQVTDVRGNNTEAAVTVTYVPGAVKDESLNNVQGSAVKVPVLGNDKGDLDPTTVKLFDGDGKPVSELVVPGEGTWTVDPVTGAVTFTPEAGFSGNPTDVTYQVTDVRGNNTEAAVTVTYVPGAVKPVTPAPSPGAVSSPPPAPEASNGPLASTGVQAFGIGIAGLALVLLGGALLVIRRRRTQS</sequence>
<dbReference type="NCBIfam" id="TIGR01167">
    <property type="entry name" value="LPXTG_anchor"/>
    <property type="match status" value="1"/>
</dbReference>
<keyword evidence="1" id="KW-0472">Membrane</keyword>
<organism evidence="4 5">
    <name type="scientific">Arthrobacter glacialis</name>
    <dbReference type="NCBI Taxonomy" id="1664"/>
    <lineage>
        <taxon>Bacteria</taxon>
        <taxon>Bacillati</taxon>
        <taxon>Actinomycetota</taxon>
        <taxon>Actinomycetes</taxon>
        <taxon>Micrococcales</taxon>
        <taxon>Micrococcaceae</taxon>
        <taxon>Arthrobacter</taxon>
    </lineage>
</organism>
<evidence type="ECO:0000259" key="2">
    <source>
        <dbReference type="Pfam" id="PF19076"/>
    </source>
</evidence>
<evidence type="ECO:0000259" key="3">
    <source>
        <dbReference type="Pfam" id="PF20674"/>
    </source>
</evidence>
<dbReference type="Gene3D" id="2.60.40.3440">
    <property type="match status" value="2"/>
</dbReference>
<dbReference type="EMBL" id="PPXC01000008">
    <property type="protein sequence ID" value="POH73161.1"/>
    <property type="molecule type" value="Genomic_DNA"/>
</dbReference>
<protein>
    <recommendedName>
        <fullName evidence="6">Gram-positive cocci surface proteins LPxTG domain-containing protein</fullName>
    </recommendedName>
</protein>
<evidence type="ECO:0008006" key="6">
    <source>
        <dbReference type="Google" id="ProtNLM"/>
    </source>
</evidence>
<keyword evidence="1" id="KW-0812">Transmembrane</keyword>
<feature type="domain" description="CshA" evidence="2">
    <location>
        <begin position="399"/>
        <end position="492"/>
    </location>
</feature>
<dbReference type="InterPro" id="IPR048834">
    <property type="entry name" value="SpaA_pre-album"/>
</dbReference>
<feature type="domain" description="SpaA-like prealbumin fold" evidence="3">
    <location>
        <begin position="282"/>
        <end position="390"/>
    </location>
</feature>
<dbReference type="SUPFAM" id="SSF63825">
    <property type="entry name" value="YWTD domain"/>
    <property type="match status" value="1"/>
</dbReference>
<evidence type="ECO:0000313" key="5">
    <source>
        <dbReference type="Proteomes" id="UP000237061"/>
    </source>
</evidence>
<dbReference type="NCBIfam" id="TIGR04225">
    <property type="entry name" value="CshA_fibril_rpt"/>
    <property type="match status" value="2"/>
</dbReference>
<comment type="caution">
    <text evidence="4">The sequence shown here is derived from an EMBL/GenBank/DDBJ whole genome shotgun (WGS) entry which is preliminary data.</text>
</comment>
<name>A0A2S3ZV76_ARTGL</name>
<keyword evidence="5" id="KW-1185">Reference proteome</keyword>
<feature type="transmembrane region" description="Helical" evidence="1">
    <location>
        <begin position="631"/>
        <end position="651"/>
    </location>
</feature>
<dbReference type="Pfam" id="PF19076">
    <property type="entry name" value="CshA_repeat"/>
    <property type="match status" value="2"/>
</dbReference>
<dbReference type="AlphaFoldDB" id="A0A2S3ZV76"/>
<proteinExistence type="predicted"/>
<reference evidence="4 5" key="1">
    <citation type="submission" date="2018-01" db="EMBL/GenBank/DDBJ databases">
        <title>Arthrobacter sp. nov., from glaciers in China.</title>
        <authorList>
            <person name="Liu Q."/>
            <person name="Xin Y.-H."/>
        </authorList>
    </citation>
    <scope>NUCLEOTIDE SEQUENCE [LARGE SCALE GENOMIC DNA]</scope>
    <source>
        <strain evidence="4 5">HLT2-12-2</strain>
    </source>
</reference>
<dbReference type="Proteomes" id="UP000237061">
    <property type="component" value="Unassembled WGS sequence"/>
</dbReference>
<evidence type="ECO:0000256" key="1">
    <source>
        <dbReference type="SAM" id="Phobius"/>
    </source>
</evidence>